<proteinExistence type="predicted"/>
<evidence type="ECO:0000313" key="2">
    <source>
        <dbReference type="EMBL" id="GAA5193334.1"/>
    </source>
</evidence>
<sequence>MVTARRAGYDSIPGFLASCSDLELAALVDTAPTRRWVWAVVRAARPPLMAAEHADIEGVVAAFEGAVRRRGTRGAPRPGLTEADKRTGRVGDPTVYTGPCRSRLDKVPLTRFVGGIRRSQNSGRS</sequence>
<organism evidence="2 3">
    <name type="scientific">Rugosimonospora acidiphila</name>
    <dbReference type="NCBI Taxonomy" id="556531"/>
    <lineage>
        <taxon>Bacteria</taxon>
        <taxon>Bacillati</taxon>
        <taxon>Actinomycetota</taxon>
        <taxon>Actinomycetes</taxon>
        <taxon>Micromonosporales</taxon>
        <taxon>Micromonosporaceae</taxon>
        <taxon>Rugosimonospora</taxon>
    </lineage>
</organism>
<feature type="region of interest" description="Disordered" evidence="1">
    <location>
        <begin position="70"/>
        <end position="98"/>
    </location>
</feature>
<evidence type="ECO:0000313" key="3">
    <source>
        <dbReference type="Proteomes" id="UP001501570"/>
    </source>
</evidence>
<dbReference type="EMBL" id="BAABJQ010000019">
    <property type="protein sequence ID" value="GAA5193334.1"/>
    <property type="molecule type" value="Genomic_DNA"/>
</dbReference>
<gene>
    <name evidence="2" type="ORF">GCM10023322_55100</name>
</gene>
<protein>
    <submittedName>
        <fullName evidence="2">Uncharacterized protein</fullName>
    </submittedName>
</protein>
<dbReference type="Proteomes" id="UP001501570">
    <property type="component" value="Unassembled WGS sequence"/>
</dbReference>
<name>A0ABP9SAS8_9ACTN</name>
<accession>A0ABP9SAS8</accession>
<comment type="caution">
    <text evidence="2">The sequence shown here is derived from an EMBL/GenBank/DDBJ whole genome shotgun (WGS) entry which is preliminary data.</text>
</comment>
<evidence type="ECO:0000256" key="1">
    <source>
        <dbReference type="SAM" id="MobiDB-lite"/>
    </source>
</evidence>
<keyword evidence="3" id="KW-1185">Reference proteome</keyword>
<reference evidence="3" key="1">
    <citation type="journal article" date="2019" name="Int. J. Syst. Evol. Microbiol.">
        <title>The Global Catalogue of Microorganisms (GCM) 10K type strain sequencing project: providing services to taxonomists for standard genome sequencing and annotation.</title>
        <authorList>
            <consortium name="The Broad Institute Genomics Platform"/>
            <consortium name="The Broad Institute Genome Sequencing Center for Infectious Disease"/>
            <person name="Wu L."/>
            <person name="Ma J."/>
        </authorList>
    </citation>
    <scope>NUCLEOTIDE SEQUENCE [LARGE SCALE GENOMIC DNA]</scope>
    <source>
        <strain evidence="3">JCM 18304</strain>
    </source>
</reference>